<dbReference type="CDD" id="cd02980">
    <property type="entry name" value="TRX_Fd_family"/>
    <property type="match status" value="1"/>
</dbReference>
<dbReference type="InterPro" id="IPR036249">
    <property type="entry name" value="Thioredoxin-like_sf"/>
</dbReference>
<protein>
    <submittedName>
        <fullName evidence="2">Metal-binding protein</fullName>
    </submittedName>
</protein>
<dbReference type="SUPFAM" id="SSF52833">
    <property type="entry name" value="Thioredoxin-like"/>
    <property type="match status" value="1"/>
</dbReference>
<dbReference type="Proteomes" id="UP000061432">
    <property type="component" value="Chromosome"/>
</dbReference>
<organism evidence="2 3">
    <name type="scientific">Methylobacterium aquaticum</name>
    <dbReference type="NCBI Taxonomy" id="270351"/>
    <lineage>
        <taxon>Bacteria</taxon>
        <taxon>Pseudomonadati</taxon>
        <taxon>Pseudomonadota</taxon>
        <taxon>Alphaproteobacteria</taxon>
        <taxon>Hyphomicrobiales</taxon>
        <taxon>Methylobacteriaceae</taxon>
        <taxon>Methylobacterium</taxon>
    </lineage>
</organism>
<dbReference type="Pfam" id="PF07845">
    <property type="entry name" value="DUF1636"/>
    <property type="match status" value="1"/>
</dbReference>
<dbReference type="EMBL" id="AP014704">
    <property type="protein sequence ID" value="BAQ45176.1"/>
    <property type="molecule type" value="Genomic_DNA"/>
</dbReference>
<dbReference type="AlphaFoldDB" id="A0A0C6EYA4"/>
<dbReference type="PATRIC" id="fig|270351.10.peg.1806"/>
<proteinExistence type="predicted"/>
<dbReference type="Gene3D" id="3.40.30.10">
    <property type="entry name" value="Glutaredoxin"/>
    <property type="match status" value="1"/>
</dbReference>
<feature type="compositionally biased region" description="Basic residues" evidence="1">
    <location>
        <begin position="13"/>
        <end position="33"/>
    </location>
</feature>
<reference evidence="2 3" key="1">
    <citation type="journal article" date="2015" name="Genome Announc.">
        <title>Complete Genome Sequence of Methylobacterium aquaticum Strain 22A, Isolated from Racomitrium japonicum Moss.</title>
        <authorList>
            <person name="Tani A."/>
            <person name="Ogura Y."/>
            <person name="Hayashi T."/>
            <person name="Kimbara K."/>
        </authorList>
    </citation>
    <scope>NUCLEOTIDE SEQUENCE [LARGE SCALE GENOMIC DNA]</scope>
    <source>
        <strain evidence="2 3">MA-22A</strain>
    </source>
</reference>
<feature type="region of interest" description="Disordered" evidence="1">
    <location>
        <begin position="1"/>
        <end position="114"/>
    </location>
</feature>
<gene>
    <name evidence="2" type="ORF">Maq22A_c09410</name>
</gene>
<sequence length="308" mass="33125">MAARPRPAAPRLHGARHPGERRRLRLAARRRPGRDRPHRDAGRSAQVRHRRLPGRRPGSRDRVAAGTARHRRGGPRIAPALVAGDRPRHGYRPLPDRDPPRPGGDRGRPRPPRRAACLGRAARAGRDLRHAAGLRGAVRRPVARHRLHLLGGARPRLRLGLGGGGGTDERFRPRRGGGVSDPISPDICVLYVCTTCRDAADPADGPRAGARLHEALAAALAARPGAPVTIEPVECLSVCKRSCTVAVASPGRWTYVYGDLDPAASAEVILDGIGLYAGTPDGIVPWRERPQEFRKGVVARIPPAPVNA</sequence>
<feature type="compositionally biased region" description="Basic and acidic residues" evidence="1">
    <location>
        <begin position="94"/>
        <end position="108"/>
    </location>
</feature>
<dbReference type="STRING" id="270351.Maq22A_c09410"/>
<evidence type="ECO:0000313" key="3">
    <source>
        <dbReference type="Proteomes" id="UP000061432"/>
    </source>
</evidence>
<accession>A0A0C6EYA4</accession>
<name>A0A0C6EYA4_9HYPH</name>
<reference evidence="3" key="2">
    <citation type="submission" date="2015-01" db="EMBL/GenBank/DDBJ databases">
        <title>Complete genome sequence of Methylobacterium aquaticum strain 22A.</title>
        <authorList>
            <person name="Tani A."/>
            <person name="Ogura Y."/>
            <person name="Hayashi T."/>
        </authorList>
    </citation>
    <scope>NUCLEOTIDE SEQUENCE [LARGE SCALE GENOMIC DNA]</scope>
    <source>
        <strain evidence="3">MA-22A</strain>
    </source>
</reference>
<evidence type="ECO:0000313" key="2">
    <source>
        <dbReference type="EMBL" id="BAQ45176.1"/>
    </source>
</evidence>
<dbReference type="InterPro" id="IPR012863">
    <property type="entry name" value="DUF1636"/>
</dbReference>
<evidence type="ECO:0000256" key="1">
    <source>
        <dbReference type="SAM" id="MobiDB-lite"/>
    </source>
</evidence>
<dbReference type="KEGG" id="maqu:Maq22A_c09410"/>
<feature type="compositionally biased region" description="Low complexity" evidence="1">
    <location>
        <begin position="1"/>
        <end position="12"/>
    </location>
</feature>